<name>A0A6J4LHX6_9BACT</name>
<feature type="non-terminal residue" evidence="2">
    <location>
        <position position="1"/>
    </location>
</feature>
<feature type="non-terminal residue" evidence="2">
    <location>
        <position position="148"/>
    </location>
</feature>
<protein>
    <submittedName>
        <fullName evidence="2">Sulfate adenylyltransferase subunit 2</fullName>
        <ecNumber evidence="2">2.7.7.4</ecNumber>
    </submittedName>
</protein>
<dbReference type="AlphaFoldDB" id="A0A6J4LHX6"/>
<feature type="compositionally biased region" description="Basic and acidic residues" evidence="1">
    <location>
        <begin position="90"/>
        <end position="105"/>
    </location>
</feature>
<gene>
    <name evidence="2" type="ORF">AVDCRST_MAG89-2261</name>
</gene>
<reference evidence="2" key="1">
    <citation type="submission" date="2020-02" db="EMBL/GenBank/DDBJ databases">
        <authorList>
            <person name="Meier V. D."/>
        </authorList>
    </citation>
    <scope>NUCLEOTIDE SEQUENCE</scope>
    <source>
        <strain evidence="2">AVDCRST_MAG89</strain>
    </source>
</reference>
<proteinExistence type="predicted"/>
<evidence type="ECO:0000313" key="2">
    <source>
        <dbReference type="EMBL" id="CAA9333720.1"/>
    </source>
</evidence>
<evidence type="ECO:0000256" key="1">
    <source>
        <dbReference type="SAM" id="MobiDB-lite"/>
    </source>
</evidence>
<sequence>ASYADQGSRRRGAGARRLVSGLVPQEPPRPARVGGHPRDARGGRAVRAPPPAVFGGQGLHRHGAPGPQGLLAGTLSLSAAAHRHGAQLPRNDRLPRLAGRRDGGRPGRALRPGLHRPGTLRRGNRPRRQPQRAADGDPAGRASRAQGG</sequence>
<dbReference type="EMBL" id="CADCTV010000480">
    <property type="protein sequence ID" value="CAA9333720.1"/>
    <property type="molecule type" value="Genomic_DNA"/>
</dbReference>
<keyword evidence="2" id="KW-0548">Nucleotidyltransferase</keyword>
<feature type="compositionally biased region" description="Low complexity" evidence="1">
    <location>
        <begin position="69"/>
        <end position="80"/>
    </location>
</feature>
<accession>A0A6J4LHX6</accession>
<feature type="compositionally biased region" description="Low complexity" evidence="1">
    <location>
        <begin position="107"/>
        <end position="117"/>
    </location>
</feature>
<feature type="compositionally biased region" description="Basic residues" evidence="1">
    <location>
        <begin position="118"/>
        <end position="130"/>
    </location>
</feature>
<organism evidence="2">
    <name type="scientific">uncultured Gemmatimonadota bacterium</name>
    <dbReference type="NCBI Taxonomy" id="203437"/>
    <lineage>
        <taxon>Bacteria</taxon>
        <taxon>Pseudomonadati</taxon>
        <taxon>Gemmatimonadota</taxon>
        <taxon>environmental samples</taxon>
    </lineage>
</organism>
<dbReference type="EC" id="2.7.7.4" evidence="2"/>
<dbReference type="GO" id="GO:0004781">
    <property type="term" value="F:sulfate adenylyltransferase (ATP) activity"/>
    <property type="evidence" value="ECO:0007669"/>
    <property type="project" value="UniProtKB-EC"/>
</dbReference>
<feature type="region of interest" description="Disordered" evidence="1">
    <location>
        <begin position="1"/>
        <end position="148"/>
    </location>
</feature>
<keyword evidence="2" id="KW-0808">Transferase</keyword>